<dbReference type="InterPro" id="IPR011765">
    <property type="entry name" value="Pept_M16_N"/>
</dbReference>
<dbReference type="RefSeq" id="WP_303490694.1">
    <property type="nucleotide sequence ID" value="NZ_JAUOPB010000001.1"/>
</dbReference>
<dbReference type="Pfam" id="PF08367">
    <property type="entry name" value="M16C_assoc"/>
    <property type="match status" value="1"/>
</dbReference>
<dbReference type="GO" id="GO:0046872">
    <property type="term" value="F:metal ion binding"/>
    <property type="evidence" value="ECO:0007669"/>
    <property type="project" value="InterPro"/>
</dbReference>
<dbReference type="InterPro" id="IPR011249">
    <property type="entry name" value="Metalloenz_LuxS/M16"/>
</dbReference>
<dbReference type="Pfam" id="PF00675">
    <property type="entry name" value="Peptidase_M16"/>
    <property type="match status" value="1"/>
</dbReference>
<comment type="caution">
    <text evidence="2">The sequence shown here is derived from an EMBL/GenBank/DDBJ whole genome shotgun (WGS) entry which is preliminary data.</text>
</comment>
<evidence type="ECO:0000313" key="3">
    <source>
        <dbReference type="Proteomes" id="UP001169760"/>
    </source>
</evidence>
<dbReference type="GO" id="GO:0006508">
    <property type="term" value="P:proteolysis"/>
    <property type="evidence" value="ECO:0007669"/>
    <property type="project" value="InterPro"/>
</dbReference>
<accession>A0AAW7X2Z4</accession>
<organism evidence="2 3">
    <name type="scientific">Saccharophagus degradans</name>
    <dbReference type="NCBI Taxonomy" id="86304"/>
    <lineage>
        <taxon>Bacteria</taxon>
        <taxon>Pseudomonadati</taxon>
        <taxon>Pseudomonadota</taxon>
        <taxon>Gammaproteobacteria</taxon>
        <taxon>Cellvibrionales</taxon>
        <taxon>Cellvibrionaceae</taxon>
        <taxon>Saccharophagus</taxon>
    </lineage>
</organism>
<dbReference type="Pfam" id="PF22516">
    <property type="entry name" value="PreP_C"/>
    <property type="match status" value="1"/>
</dbReference>
<dbReference type="AlphaFoldDB" id="A0AAW7X2Z4"/>
<dbReference type="Pfam" id="PF05193">
    <property type="entry name" value="Peptidase_M16_C"/>
    <property type="match status" value="1"/>
</dbReference>
<gene>
    <name evidence="2" type="ORF">Q4521_02475</name>
</gene>
<protein>
    <submittedName>
        <fullName evidence="2">Insulinase family protein</fullName>
    </submittedName>
</protein>
<dbReference type="EMBL" id="JAUOPB010000001">
    <property type="protein sequence ID" value="MDO6421328.1"/>
    <property type="molecule type" value="Genomic_DNA"/>
</dbReference>
<dbReference type="PANTHER" id="PTHR43016">
    <property type="entry name" value="PRESEQUENCE PROTEASE"/>
    <property type="match status" value="1"/>
</dbReference>
<dbReference type="Proteomes" id="UP001169760">
    <property type="component" value="Unassembled WGS sequence"/>
</dbReference>
<evidence type="ECO:0000259" key="1">
    <source>
        <dbReference type="SMART" id="SM01264"/>
    </source>
</evidence>
<dbReference type="FunFam" id="3.30.830.10:FF:000011">
    <property type="entry name" value="Presequence protease, mitochondrial"/>
    <property type="match status" value="1"/>
</dbReference>
<dbReference type="SMART" id="SM01264">
    <property type="entry name" value="M16C_associated"/>
    <property type="match status" value="1"/>
</dbReference>
<reference evidence="2" key="1">
    <citation type="submission" date="2023-07" db="EMBL/GenBank/DDBJ databases">
        <title>Genome content predicts the carbon catabolic preferences of heterotrophic bacteria.</title>
        <authorList>
            <person name="Gralka M."/>
        </authorList>
    </citation>
    <scope>NUCLEOTIDE SEQUENCE</scope>
    <source>
        <strain evidence="2">I3M17_2</strain>
    </source>
</reference>
<feature type="domain" description="Peptidase M16C associated" evidence="1">
    <location>
        <begin position="473"/>
        <end position="723"/>
    </location>
</feature>
<dbReference type="InterPro" id="IPR013578">
    <property type="entry name" value="Peptidase_M16C_assoc"/>
</dbReference>
<evidence type="ECO:0000313" key="2">
    <source>
        <dbReference type="EMBL" id="MDO6421328.1"/>
    </source>
</evidence>
<dbReference type="PANTHER" id="PTHR43016:SF13">
    <property type="entry name" value="PRESEQUENCE PROTEASE, MITOCHONDRIAL"/>
    <property type="match status" value="1"/>
</dbReference>
<sequence length="983" mass="108989">MTASADSVTNTPAHHKSFNYIRSQYVASLNLTVQEFEHKVTGAKHYHLAADNQENVFLVALRTVPQDSRGVAHILEHTALCGSDKYPVRDPFFMMTRRSLNTFMNAFTSSDWTAYPFASMNSKDYNNLLDVYLDAVFFSRLDPLDFAQEGHRLEFETADDPSSKLVYKGVVFNEMKGAMSSVPSQLWQTLTKYLFPNNTYHHNSGGDPEAIPDLTYEQLITFYKTHYHPSNAIFMTYGDKPAAELQEKFETQALCKFERLDKEISVPDEKRYYAPVKVQESYPYTQADAADKHHVVLGWLLGKSTNLQEALQAQLLSSVLMDNSATPLMHALESTELGSSPSPICGLDDSQKELTFICGLEGCQEGSADDVEQLIESTLRKVAEEGIPQEDVESALHQLELHQREVGGDSYPFGLQLIMTALTAATHRGDPVKLLDVDAALDQLREDIKQPNFIKTLIEKWLLNNPHKVQLTLSPNAELQARKEQAELEKLAQIQANLTEEDKQNIVELAQALKKRQDQIDDESILPKVTLSDVPAAEDATTGETTTLAPNNPTPVTRYSAGTNGLVYQQLIYPLPQFSPEQLNVLPLYNTCITELGLGEKDYLNSQRWQASVTGGLSAFSSIRGDVNDPHKLTSYYAYSGKALNRNQAALSDVLKALIETPRFDETGRIAELVSQIRAHREQSVTGSGHSLAMAAASSGICAAANLQHNWSGLAGIKALKQLDDGLRSEGGLEALSNLFTSIHESITASQFQALLIGEQAHLDEMQAQLAARFTSNAQTPATGFDLGKQVRQVNDAWLTDSQVNFCSKAYATVPMDHPDAAALVVLAGVMRNSFLHKAIREQGGAYGGGASQDSTIGAFRFYSYRDPRLEETLADFDRSVEWAITENHDRQKVEEAILGTIGSLDRSESPAGKAKRCFYQELHGRPPEVRQRFRERILAVEASDLRRVAELYLKPDNAHIAVVTDFSKKDKMEAAGLTIQTL</sequence>
<dbReference type="InterPro" id="IPR007863">
    <property type="entry name" value="Peptidase_M16_C"/>
</dbReference>
<dbReference type="Gene3D" id="3.30.830.10">
    <property type="entry name" value="Metalloenzyme, LuxS/M16 peptidase-like"/>
    <property type="match status" value="4"/>
</dbReference>
<proteinExistence type="predicted"/>
<dbReference type="SUPFAM" id="SSF63411">
    <property type="entry name" value="LuxS/MPP-like metallohydrolase"/>
    <property type="match status" value="4"/>
</dbReference>
<dbReference type="InterPro" id="IPR055130">
    <property type="entry name" value="PreP_C"/>
</dbReference>
<name>A0AAW7X2Z4_9GAMM</name>